<dbReference type="KEGG" id="tva:4746350"/>
<dbReference type="GO" id="GO:0005829">
    <property type="term" value="C:cytosol"/>
    <property type="evidence" value="ECO:0000318"/>
    <property type="project" value="GO_Central"/>
</dbReference>
<dbReference type="GO" id="GO:0019887">
    <property type="term" value="F:protein kinase regulator activity"/>
    <property type="evidence" value="ECO:0000318"/>
    <property type="project" value="GO_Central"/>
</dbReference>
<dbReference type="EMBL" id="DS114279">
    <property type="protein sequence ID" value="EAX88690.1"/>
    <property type="molecule type" value="Genomic_DNA"/>
</dbReference>
<sequence length="1000" mass="111742">MSSPKDTLLHCYHLLETGGEGVNEVTPIILEIYSNPENISILFELNLQSESKYVQKISVIGIKNIIKELFNANKEIPADLLNYLKSIAIQGLQSEVSEESKKWYIFISTMLLSKLIPSPGFPELIEVASNFIQDPLQIQTGLLLWSNINKELSADQMSEFVPGLMQAITVSLRVDDRPNVRILGLGLFLSLLERQCDIEIFKTNQEFHAALQAEYERAIIGGASEDERSQTTETIAYMIRSEEGFEVLEPSFKQIYHITFQTFFDDQFSWKIRLDCLCVLNAVIDHNPKLAESFLEDLIPTAINLTVEQCNQEGRENFQPHFTDVLFTILASEEDIAPDLIAEILANAQETLESNSPDIVLVQVLVQIFAYLSDGARSLLAEFAPDILNDVFFKCLEIEDESIISATCVTMSDISETSPSFFNGFIDQITTYLINLHENEESLKTLQAILQNSDESPSDVPQVVYALIQLIQTMFEQGQDLSYYISVISQLISKYNGDQGNLYNDIRDIIIAIIKNGDCFGPCFELFSYLCKMNPNLASNDIQDFLQTMVDCVTPDSIDLAQSVSIALRNIAITMPETLENFIPQLSESLIPFIASDITGNTLLTDDEKARENESKSSQVQGCILVCLAAFITASPIKIPSNIVEEIINMICNWVTDEDEQKQSFACDAINDIAPGLSVLQINPEQIISSLYASIDNSTDIDICSSLLSSLAVVIANCGQYVNDERVSQLFNFILDVISSKNKNFLDEKDVIDKEIASPFFYFFKCFVIGGLAQRCNAEIMSLVQPLLDIVENQYDINKILSILAIARLSFVFVDNFNDIIPDVIRRLKYIMENARTLTADMKGNCYAIVAIFSSLNVNFFGEEELSFFVNMMNNDVNSTQTMISSNACLAMVCIAANGIEIDQNVLKVCLSKMPPPCDEEDVIFFAKAATNLQNIDNSLLQKSSVSVFGSSPFIINLISPEILSNLLEIAKTLSNEYVVQLLGGDEASISRFRKNVQQQ</sequence>
<gene>
    <name evidence="1" type="ORF">TVAG_134670</name>
</gene>
<organism evidence="1 2">
    <name type="scientific">Trichomonas vaginalis (strain ATCC PRA-98 / G3)</name>
    <dbReference type="NCBI Taxonomy" id="412133"/>
    <lineage>
        <taxon>Eukaryota</taxon>
        <taxon>Metamonada</taxon>
        <taxon>Parabasalia</taxon>
        <taxon>Trichomonadida</taxon>
        <taxon>Trichomonadidae</taxon>
        <taxon>Trichomonas</taxon>
    </lineage>
</organism>
<dbReference type="GO" id="GO:0034198">
    <property type="term" value="P:cellular response to amino acid starvation"/>
    <property type="evidence" value="ECO:0000318"/>
    <property type="project" value="GO_Central"/>
</dbReference>
<proteinExistence type="predicted"/>
<dbReference type="SMR" id="A2G2D3"/>
<dbReference type="SUPFAM" id="SSF48371">
    <property type="entry name" value="ARM repeat"/>
    <property type="match status" value="1"/>
</dbReference>
<accession>A2G2D3</accession>
<evidence type="ECO:0008006" key="3">
    <source>
        <dbReference type="Google" id="ProtNLM"/>
    </source>
</evidence>
<dbReference type="InterPro" id="IPR016024">
    <property type="entry name" value="ARM-type_fold"/>
</dbReference>
<reference evidence="1" key="2">
    <citation type="journal article" date="2007" name="Science">
        <title>Draft genome sequence of the sexually transmitted pathogen Trichomonas vaginalis.</title>
        <authorList>
            <person name="Carlton J.M."/>
            <person name="Hirt R.P."/>
            <person name="Silva J.C."/>
            <person name="Delcher A.L."/>
            <person name="Schatz M."/>
            <person name="Zhao Q."/>
            <person name="Wortman J.R."/>
            <person name="Bidwell S.L."/>
            <person name="Alsmark U.C.M."/>
            <person name="Besteiro S."/>
            <person name="Sicheritz-Ponten T."/>
            <person name="Noel C.J."/>
            <person name="Dacks J.B."/>
            <person name="Foster P.G."/>
            <person name="Simillion C."/>
            <person name="Van de Peer Y."/>
            <person name="Miranda-Saavedra D."/>
            <person name="Barton G.J."/>
            <person name="Westrop G.D."/>
            <person name="Mueller S."/>
            <person name="Dessi D."/>
            <person name="Fiori P.L."/>
            <person name="Ren Q."/>
            <person name="Paulsen I."/>
            <person name="Zhang H."/>
            <person name="Bastida-Corcuera F.D."/>
            <person name="Simoes-Barbosa A."/>
            <person name="Brown M.T."/>
            <person name="Hayes R.D."/>
            <person name="Mukherjee M."/>
            <person name="Okumura C.Y."/>
            <person name="Schneider R."/>
            <person name="Smith A.J."/>
            <person name="Vanacova S."/>
            <person name="Villalvazo M."/>
            <person name="Haas B.J."/>
            <person name="Pertea M."/>
            <person name="Feldblyum T.V."/>
            <person name="Utterback T.R."/>
            <person name="Shu C.L."/>
            <person name="Osoegawa K."/>
            <person name="de Jong P.J."/>
            <person name="Hrdy I."/>
            <person name="Horvathova L."/>
            <person name="Zubacova Z."/>
            <person name="Dolezal P."/>
            <person name="Malik S.B."/>
            <person name="Logsdon J.M. Jr."/>
            <person name="Henze K."/>
            <person name="Gupta A."/>
            <person name="Wang C.C."/>
            <person name="Dunne R.L."/>
            <person name="Upcroft J.A."/>
            <person name="Upcroft P."/>
            <person name="White O."/>
            <person name="Salzberg S.L."/>
            <person name="Tang P."/>
            <person name="Chiu C.-H."/>
            <person name="Lee Y.-S."/>
            <person name="Embley T.M."/>
            <person name="Coombs G.H."/>
            <person name="Mottram J.C."/>
            <person name="Tachezy J."/>
            <person name="Fraser-Liggett C.M."/>
            <person name="Johnson P.J."/>
        </authorList>
    </citation>
    <scope>NUCLEOTIDE SEQUENCE [LARGE SCALE GENOMIC DNA]</scope>
    <source>
        <strain evidence="1">G3</strain>
    </source>
</reference>
<dbReference type="AlphaFoldDB" id="A2G2D3"/>
<dbReference type="GO" id="GO:0006417">
    <property type="term" value="P:regulation of translation"/>
    <property type="evidence" value="ECO:0000318"/>
    <property type="project" value="GO_Central"/>
</dbReference>
<dbReference type="VEuPathDB" id="TrichDB:TVAGG3_0237610"/>
<dbReference type="InParanoid" id="A2G2D3"/>
<protein>
    <recommendedName>
        <fullName evidence="3">Importin N-terminal domain-containing protein</fullName>
    </recommendedName>
</protein>
<evidence type="ECO:0000313" key="1">
    <source>
        <dbReference type="EMBL" id="EAX88690.1"/>
    </source>
</evidence>
<evidence type="ECO:0000313" key="2">
    <source>
        <dbReference type="Proteomes" id="UP000001542"/>
    </source>
</evidence>
<keyword evidence="2" id="KW-1185">Reference proteome</keyword>
<dbReference type="InterPro" id="IPR011989">
    <property type="entry name" value="ARM-like"/>
</dbReference>
<dbReference type="Proteomes" id="UP000001542">
    <property type="component" value="Unassembled WGS sequence"/>
</dbReference>
<name>A2G2D3_TRIV3</name>
<reference evidence="1" key="1">
    <citation type="submission" date="2006-10" db="EMBL/GenBank/DDBJ databases">
        <authorList>
            <person name="Amadeo P."/>
            <person name="Zhao Q."/>
            <person name="Wortman J."/>
            <person name="Fraser-Liggett C."/>
            <person name="Carlton J."/>
        </authorList>
    </citation>
    <scope>NUCLEOTIDE SEQUENCE</scope>
    <source>
        <strain evidence="1">G3</strain>
    </source>
</reference>
<dbReference type="Gene3D" id="1.25.10.10">
    <property type="entry name" value="Leucine-rich Repeat Variant"/>
    <property type="match status" value="2"/>
</dbReference>
<dbReference type="RefSeq" id="XP_001301620.1">
    <property type="nucleotide sequence ID" value="XM_001301619.1"/>
</dbReference>
<dbReference type="VEuPathDB" id="TrichDB:TVAG_134670"/>